<organism evidence="5 6">
    <name type="scientific">Linum tenue</name>
    <dbReference type="NCBI Taxonomy" id="586396"/>
    <lineage>
        <taxon>Eukaryota</taxon>
        <taxon>Viridiplantae</taxon>
        <taxon>Streptophyta</taxon>
        <taxon>Embryophyta</taxon>
        <taxon>Tracheophyta</taxon>
        <taxon>Spermatophyta</taxon>
        <taxon>Magnoliopsida</taxon>
        <taxon>eudicotyledons</taxon>
        <taxon>Gunneridae</taxon>
        <taxon>Pentapetalae</taxon>
        <taxon>rosids</taxon>
        <taxon>fabids</taxon>
        <taxon>Malpighiales</taxon>
        <taxon>Linaceae</taxon>
        <taxon>Linum</taxon>
    </lineage>
</organism>
<comment type="caution">
    <text evidence="5">The sequence shown here is derived from an EMBL/GenBank/DDBJ whole genome shotgun (WGS) entry which is preliminary data.</text>
</comment>
<proteinExistence type="predicted"/>
<sequence>TETKQLELVCHEALLFINPRTSHRGFSTSHSPPFPLSICFTFPQSTETMASHHHLMKTMLPLFLLLATVFTGAMAAAPKKPVNIPFGRNYAPTRAFDHIKYYNGGNDIQLVLDKYTGTGFQSKGSYLFGHFNVQIKMVPGDLAGTVTAFYTCMGPAPCYANDCSRPRGNPNSQRRELG</sequence>
<dbReference type="Gene3D" id="2.60.120.200">
    <property type="match status" value="1"/>
</dbReference>
<feature type="domain" description="GH16" evidence="4">
    <location>
        <begin position="87"/>
        <end position="152"/>
    </location>
</feature>
<keyword evidence="2" id="KW-0326">Glycosidase</keyword>
<evidence type="ECO:0000256" key="1">
    <source>
        <dbReference type="ARBA" id="ARBA00022801"/>
    </source>
</evidence>
<dbReference type="PANTHER" id="PTHR31062">
    <property type="entry name" value="XYLOGLUCAN ENDOTRANSGLUCOSYLASE/HYDROLASE PROTEIN 8-RELATED"/>
    <property type="match status" value="1"/>
</dbReference>
<gene>
    <name evidence="5" type="ORF">LITE_LOCUS28393</name>
</gene>
<dbReference type="InterPro" id="IPR013320">
    <property type="entry name" value="ConA-like_dom_sf"/>
</dbReference>
<keyword evidence="3" id="KW-0812">Transmembrane</keyword>
<evidence type="ECO:0000259" key="4">
    <source>
        <dbReference type="Pfam" id="PF00722"/>
    </source>
</evidence>
<dbReference type="InterPro" id="IPR044791">
    <property type="entry name" value="Beta-glucanase/XTH"/>
</dbReference>
<keyword evidence="1" id="KW-0378">Hydrolase</keyword>
<feature type="transmembrane region" description="Helical" evidence="3">
    <location>
        <begin position="59"/>
        <end position="78"/>
    </location>
</feature>
<dbReference type="Pfam" id="PF00722">
    <property type="entry name" value="Glyco_hydro_16"/>
    <property type="match status" value="1"/>
</dbReference>
<feature type="non-terminal residue" evidence="5">
    <location>
        <position position="1"/>
    </location>
</feature>
<reference evidence="5" key="1">
    <citation type="submission" date="2022-08" db="EMBL/GenBank/DDBJ databases">
        <authorList>
            <person name="Gutierrez-Valencia J."/>
        </authorList>
    </citation>
    <scope>NUCLEOTIDE SEQUENCE</scope>
</reference>
<keyword evidence="3" id="KW-0472">Membrane</keyword>
<accession>A0AAV0ME97</accession>
<protein>
    <recommendedName>
        <fullName evidence="4">GH16 domain-containing protein</fullName>
    </recommendedName>
</protein>
<evidence type="ECO:0000313" key="5">
    <source>
        <dbReference type="EMBL" id="CAI0445062.1"/>
    </source>
</evidence>
<evidence type="ECO:0000256" key="2">
    <source>
        <dbReference type="ARBA" id="ARBA00023295"/>
    </source>
</evidence>
<keyword evidence="6" id="KW-1185">Reference proteome</keyword>
<evidence type="ECO:0000313" key="6">
    <source>
        <dbReference type="Proteomes" id="UP001154282"/>
    </source>
</evidence>
<dbReference type="Proteomes" id="UP001154282">
    <property type="component" value="Unassembled WGS sequence"/>
</dbReference>
<keyword evidence="3" id="KW-1133">Transmembrane helix</keyword>
<dbReference type="GO" id="GO:0005975">
    <property type="term" value="P:carbohydrate metabolic process"/>
    <property type="evidence" value="ECO:0007669"/>
    <property type="project" value="InterPro"/>
</dbReference>
<name>A0AAV0ME97_9ROSI</name>
<dbReference type="EMBL" id="CAMGYJ010000007">
    <property type="protein sequence ID" value="CAI0445062.1"/>
    <property type="molecule type" value="Genomic_DNA"/>
</dbReference>
<dbReference type="AlphaFoldDB" id="A0AAV0ME97"/>
<dbReference type="GO" id="GO:0004553">
    <property type="term" value="F:hydrolase activity, hydrolyzing O-glycosyl compounds"/>
    <property type="evidence" value="ECO:0007669"/>
    <property type="project" value="InterPro"/>
</dbReference>
<evidence type="ECO:0000256" key="3">
    <source>
        <dbReference type="SAM" id="Phobius"/>
    </source>
</evidence>
<dbReference type="SUPFAM" id="SSF49899">
    <property type="entry name" value="Concanavalin A-like lectins/glucanases"/>
    <property type="match status" value="1"/>
</dbReference>
<dbReference type="InterPro" id="IPR000757">
    <property type="entry name" value="Beta-glucanase-like"/>
</dbReference>